<dbReference type="Pfam" id="PF08268">
    <property type="entry name" value="FBA_3"/>
    <property type="match status" value="1"/>
</dbReference>
<accession>A0A6G1BXY9</accession>
<protein>
    <recommendedName>
        <fullName evidence="1">F-box associated beta-propeller type 3 domain-containing protein</fullName>
    </recommendedName>
</protein>
<evidence type="ECO:0000313" key="2">
    <source>
        <dbReference type="EMBL" id="KAF0892776.1"/>
    </source>
</evidence>
<dbReference type="OrthoDB" id="687537at2759"/>
<keyword evidence="3" id="KW-1185">Reference proteome</keyword>
<organism evidence="2 3">
    <name type="scientific">Oryza meyeriana var. granulata</name>
    <dbReference type="NCBI Taxonomy" id="110450"/>
    <lineage>
        <taxon>Eukaryota</taxon>
        <taxon>Viridiplantae</taxon>
        <taxon>Streptophyta</taxon>
        <taxon>Embryophyta</taxon>
        <taxon>Tracheophyta</taxon>
        <taxon>Spermatophyta</taxon>
        <taxon>Magnoliopsida</taxon>
        <taxon>Liliopsida</taxon>
        <taxon>Poales</taxon>
        <taxon>Poaceae</taxon>
        <taxon>BOP clade</taxon>
        <taxon>Oryzoideae</taxon>
        <taxon>Oryzeae</taxon>
        <taxon>Oryzinae</taxon>
        <taxon>Oryza</taxon>
        <taxon>Oryza meyeriana</taxon>
    </lineage>
</organism>
<dbReference type="EMBL" id="SPHZ02000011">
    <property type="protein sequence ID" value="KAF0892776.1"/>
    <property type="molecule type" value="Genomic_DNA"/>
</dbReference>
<dbReference type="Proteomes" id="UP000479710">
    <property type="component" value="Unassembled WGS sequence"/>
</dbReference>
<name>A0A6G1BXY9_9ORYZ</name>
<reference evidence="2 3" key="1">
    <citation type="submission" date="2019-11" db="EMBL/GenBank/DDBJ databases">
        <title>Whole genome sequence of Oryza granulata.</title>
        <authorList>
            <person name="Li W."/>
        </authorList>
    </citation>
    <scope>NUCLEOTIDE SEQUENCE [LARGE SCALE GENOMIC DNA]</scope>
    <source>
        <strain evidence="3">cv. Menghai</strain>
        <tissue evidence="2">Leaf</tissue>
    </source>
</reference>
<dbReference type="PANTHER" id="PTHR31111:SF136">
    <property type="entry name" value="F-BOX ASSOCIATED DOMAIN-CONTAINING PROTEIN"/>
    <property type="match status" value="1"/>
</dbReference>
<dbReference type="InterPro" id="IPR013187">
    <property type="entry name" value="F-box-assoc_dom_typ3"/>
</dbReference>
<dbReference type="InterPro" id="IPR017451">
    <property type="entry name" value="F-box-assoc_interact_dom"/>
</dbReference>
<gene>
    <name evidence="2" type="ORF">E2562_017739</name>
</gene>
<dbReference type="NCBIfam" id="TIGR01640">
    <property type="entry name" value="F_box_assoc_1"/>
    <property type="match status" value="1"/>
</dbReference>
<feature type="domain" description="F-box associated beta-propeller type 3" evidence="1">
    <location>
        <begin position="12"/>
        <end position="114"/>
    </location>
</feature>
<proteinExistence type="predicted"/>
<evidence type="ECO:0000313" key="3">
    <source>
        <dbReference type="Proteomes" id="UP000479710"/>
    </source>
</evidence>
<sequence>MRYCDEEFTSYSCGCEVFTLGSRAWQSAFDSLYAVKGMVPLCFQGAMYWSAGSPPATQRILCFDQHNEEFTNFPPPPCMELEGPYGYLTELGGKLCYVYPLEDTVQLWVVEDGTGTKLTLWSLLCIKVVTP</sequence>
<dbReference type="PANTHER" id="PTHR31111">
    <property type="entry name" value="BNAA05G37150D PROTEIN-RELATED"/>
    <property type="match status" value="1"/>
</dbReference>
<dbReference type="AlphaFoldDB" id="A0A6G1BXY9"/>
<evidence type="ECO:0000259" key="1">
    <source>
        <dbReference type="Pfam" id="PF08268"/>
    </source>
</evidence>
<comment type="caution">
    <text evidence="2">The sequence shown here is derived from an EMBL/GenBank/DDBJ whole genome shotgun (WGS) entry which is preliminary data.</text>
</comment>